<keyword evidence="8 11" id="KW-1133">Transmembrane helix</keyword>
<dbReference type="CDD" id="cd09163">
    <property type="entry name" value="PLDc_CLS_unchar2_2"/>
    <property type="match status" value="1"/>
</dbReference>
<evidence type="ECO:0000256" key="7">
    <source>
        <dbReference type="ARBA" id="ARBA00022692"/>
    </source>
</evidence>
<evidence type="ECO:0000256" key="6">
    <source>
        <dbReference type="ARBA" id="ARBA00022525"/>
    </source>
</evidence>
<dbReference type="InterPro" id="IPR001736">
    <property type="entry name" value="PLipase_D/transphosphatidylase"/>
</dbReference>
<evidence type="ECO:0000256" key="9">
    <source>
        <dbReference type="ARBA" id="ARBA00023136"/>
    </source>
</evidence>
<keyword evidence="9 11" id="KW-0472">Membrane</keyword>
<dbReference type="RefSeq" id="WP_048849847.1">
    <property type="nucleotide sequence ID" value="NZ_BALE01000038.1"/>
</dbReference>
<dbReference type="GO" id="GO:0005886">
    <property type="term" value="C:plasma membrane"/>
    <property type="evidence" value="ECO:0007669"/>
    <property type="project" value="UniProtKB-SubCell"/>
</dbReference>
<dbReference type="GO" id="GO:0032049">
    <property type="term" value="P:cardiolipin biosynthetic process"/>
    <property type="evidence" value="ECO:0007669"/>
    <property type="project" value="UniProtKB-ARBA"/>
</dbReference>
<dbReference type="STRING" id="1231623.Tasa_038_014"/>
<evidence type="ECO:0000256" key="11">
    <source>
        <dbReference type="SAM" id="Phobius"/>
    </source>
</evidence>
<feature type="domain" description="PLD phosphodiesterase" evidence="12">
    <location>
        <begin position="387"/>
        <end position="414"/>
    </location>
</feature>
<evidence type="ECO:0000313" key="13">
    <source>
        <dbReference type="EMBL" id="GAN55033.1"/>
    </source>
</evidence>
<reference evidence="13 14" key="1">
    <citation type="submission" date="2012-10" db="EMBL/GenBank/DDBJ databases">
        <title>Genome sequencing of Tanticharoenia sakaeratensis NBRC 103193.</title>
        <authorList>
            <person name="Azuma Y."/>
            <person name="Hadano H."/>
            <person name="Hirakawa H."/>
            <person name="Matsushita K."/>
        </authorList>
    </citation>
    <scope>NUCLEOTIDE SEQUENCE [LARGE SCALE GENOMIC DNA]</scope>
    <source>
        <strain evidence="13 14">NBRC 103193</strain>
    </source>
</reference>
<dbReference type="Pfam" id="PF13396">
    <property type="entry name" value="PLDc_N"/>
    <property type="match status" value="1"/>
</dbReference>
<accession>A0A0D6MP18</accession>
<gene>
    <name evidence="13" type="ORF">Tasa_038_014</name>
</gene>
<evidence type="ECO:0000259" key="12">
    <source>
        <dbReference type="PROSITE" id="PS50035"/>
    </source>
</evidence>
<evidence type="ECO:0000256" key="1">
    <source>
        <dbReference type="ARBA" id="ARBA00003145"/>
    </source>
</evidence>
<keyword evidence="5" id="KW-1003">Cell membrane</keyword>
<evidence type="ECO:0000256" key="2">
    <source>
        <dbReference type="ARBA" id="ARBA00004613"/>
    </source>
</evidence>
<feature type="transmembrane region" description="Helical" evidence="11">
    <location>
        <begin position="12"/>
        <end position="29"/>
    </location>
</feature>
<dbReference type="PANTHER" id="PTHR21248">
    <property type="entry name" value="CARDIOLIPIN SYNTHASE"/>
    <property type="match status" value="1"/>
</dbReference>
<dbReference type="PANTHER" id="PTHR21248:SF22">
    <property type="entry name" value="PHOSPHOLIPASE D"/>
    <property type="match status" value="1"/>
</dbReference>
<name>A0A0D6MP18_9PROT</name>
<keyword evidence="7 11" id="KW-0812">Transmembrane</keyword>
<dbReference type="Pfam" id="PF13091">
    <property type="entry name" value="PLDc_2"/>
    <property type="match status" value="2"/>
</dbReference>
<comment type="subcellular location">
    <subcellularLocation>
        <location evidence="3">Cell membrane</location>
        <topology evidence="3">Multi-pass membrane protein</topology>
    </subcellularLocation>
    <subcellularLocation>
        <location evidence="2">Secreted</location>
    </subcellularLocation>
</comment>
<dbReference type="InterPro" id="IPR025202">
    <property type="entry name" value="PLD-like_dom"/>
</dbReference>
<comment type="caution">
    <text evidence="13">The sequence shown here is derived from an EMBL/GenBank/DDBJ whole genome shotgun (WGS) entry which is preliminary data.</text>
</comment>
<dbReference type="CDD" id="cd09157">
    <property type="entry name" value="PLDc_CLS_unchar2_1"/>
    <property type="match status" value="1"/>
</dbReference>
<dbReference type="SUPFAM" id="SSF56024">
    <property type="entry name" value="Phospholipase D/nuclease"/>
    <property type="match status" value="2"/>
</dbReference>
<evidence type="ECO:0000256" key="5">
    <source>
        <dbReference type="ARBA" id="ARBA00022475"/>
    </source>
</evidence>
<dbReference type="GO" id="GO:0008808">
    <property type="term" value="F:cardiolipin synthase activity"/>
    <property type="evidence" value="ECO:0007669"/>
    <property type="project" value="TreeGrafter"/>
</dbReference>
<evidence type="ECO:0000256" key="4">
    <source>
        <dbReference type="ARBA" id="ARBA00018392"/>
    </source>
</evidence>
<evidence type="ECO:0000256" key="10">
    <source>
        <dbReference type="ARBA" id="ARBA00029594"/>
    </source>
</evidence>
<dbReference type="EMBL" id="BALE01000038">
    <property type="protein sequence ID" value="GAN55033.1"/>
    <property type="molecule type" value="Genomic_DNA"/>
</dbReference>
<keyword evidence="6" id="KW-0964">Secreted</keyword>
<dbReference type="PROSITE" id="PS50035">
    <property type="entry name" value="PLD"/>
    <property type="match status" value="2"/>
</dbReference>
<protein>
    <recommendedName>
        <fullName evidence="4">Phospholipase D</fullName>
    </recommendedName>
    <alternativeName>
        <fullName evidence="10">Choline phosphatase</fullName>
    </alternativeName>
</protein>
<dbReference type="InterPro" id="IPR027379">
    <property type="entry name" value="CLS_N"/>
</dbReference>
<dbReference type="Proteomes" id="UP000032679">
    <property type="component" value="Unassembled WGS sequence"/>
</dbReference>
<comment type="function">
    <text evidence="1">Could be a virulence factor.</text>
</comment>
<evidence type="ECO:0000256" key="8">
    <source>
        <dbReference type="ARBA" id="ARBA00022989"/>
    </source>
</evidence>
<proteinExistence type="predicted"/>
<dbReference type="GO" id="GO:0005576">
    <property type="term" value="C:extracellular region"/>
    <property type="evidence" value="ECO:0007669"/>
    <property type="project" value="UniProtKB-SubCell"/>
</dbReference>
<evidence type="ECO:0000313" key="14">
    <source>
        <dbReference type="Proteomes" id="UP000032679"/>
    </source>
</evidence>
<dbReference type="SMART" id="SM00155">
    <property type="entry name" value="PLDc"/>
    <property type="match status" value="2"/>
</dbReference>
<evidence type="ECO:0000256" key="3">
    <source>
        <dbReference type="ARBA" id="ARBA00004651"/>
    </source>
</evidence>
<dbReference type="AlphaFoldDB" id="A0A0D6MP18"/>
<sequence>MMHWLDSSSGYGLLAIRVALALVATLHILRTKDDTAAATGWIGVCWLMPFTGVVLYAMFGINRVRRLAQRIAERRTWEGDGGSGGPRRTIEGRLAPLARTVTKLTERPVMDGNTIAMMHNGDATYPRMIEAIDAAERTILLCSYIFRHDRVGTDFVAALSRAKARGCQIHVLVDGIGSGYFICGVERALRREGIDCRRFMHSVLPWRMPFINLRNHRKVLLIDGRIGFMGGLNIGEENLLRLRTKLPVCDTHFRVEGPILRQLTESFVQDWAMTTGTDLDGDTFFPDVAPLGDVPLRVVTSGPDNDLEKIEYAMLQGIALSRTHVRLMSPYFLPDQRFSTELRLAALRGVEIDIVVPGSSNHHLIDWARDANLTQFLNAGCRIWMARPPFNHSKLMAIDDDWCFVGSANLDVRSLRLNFEINLEVYDTAMTRDVSNFIDRHRHIRVTHHDLDKRPMPVKLRNAAVRLFMPYL</sequence>
<feature type="transmembrane region" description="Helical" evidence="11">
    <location>
        <begin position="41"/>
        <end position="61"/>
    </location>
</feature>
<keyword evidence="14" id="KW-1185">Reference proteome</keyword>
<dbReference type="Gene3D" id="3.30.870.10">
    <property type="entry name" value="Endonuclease Chain A"/>
    <property type="match status" value="2"/>
</dbReference>
<feature type="domain" description="PLD phosphodiesterase" evidence="12">
    <location>
        <begin position="211"/>
        <end position="238"/>
    </location>
</feature>
<organism evidence="13 14">
    <name type="scientific">Tanticharoenia sakaeratensis NBRC 103193</name>
    <dbReference type="NCBI Taxonomy" id="1231623"/>
    <lineage>
        <taxon>Bacteria</taxon>
        <taxon>Pseudomonadati</taxon>
        <taxon>Pseudomonadota</taxon>
        <taxon>Alphaproteobacteria</taxon>
        <taxon>Acetobacterales</taxon>
        <taxon>Acetobacteraceae</taxon>
        <taxon>Tanticharoenia</taxon>
    </lineage>
</organism>